<dbReference type="Pfam" id="PF07690">
    <property type="entry name" value="MFS_1"/>
    <property type="match status" value="1"/>
</dbReference>
<evidence type="ECO:0000256" key="12">
    <source>
        <dbReference type="ARBA" id="ARBA00044891"/>
    </source>
</evidence>
<feature type="transmembrane region" description="Helical" evidence="25">
    <location>
        <begin position="307"/>
        <end position="326"/>
    </location>
</feature>
<dbReference type="EMBL" id="VKKU01000001">
    <property type="protein sequence ID" value="TSB05004.1"/>
    <property type="molecule type" value="Genomic_DNA"/>
</dbReference>
<dbReference type="SUPFAM" id="SSF103473">
    <property type="entry name" value="MFS general substrate transporter"/>
    <property type="match status" value="1"/>
</dbReference>
<evidence type="ECO:0000256" key="16">
    <source>
        <dbReference type="ARBA" id="ARBA00044900"/>
    </source>
</evidence>
<comment type="catalytic activity">
    <reaction evidence="13">
        <text>L-alpha-aminoacyl-L-lysine(out) = L-alpha-aminoacyl-L-lysine(in)</text>
        <dbReference type="Rhea" id="RHEA:79383"/>
        <dbReference type="ChEBI" id="CHEBI:229966"/>
    </reaction>
</comment>
<dbReference type="Proteomes" id="UP000320160">
    <property type="component" value="Unassembled WGS sequence"/>
</dbReference>
<comment type="catalytic activity">
    <reaction evidence="10">
        <text>L-alpha-aminoacyl-L-arginine(out) = L-alpha-aminoacyl-L-arginine(in)</text>
        <dbReference type="Rhea" id="RHEA:79367"/>
        <dbReference type="ChEBI" id="CHEBI:229968"/>
    </reaction>
</comment>
<evidence type="ECO:0000256" key="20">
    <source>
        <dbReference type="ARBA" id="ARBA00044924"/>
    </source>
</evidence>
<keyword evidence="5 25" id="KW-1133">Transmembrane helix</keyword>
<comment type="catalytic activity">
    <reaction evidence="18">
        <text>L-histidyl-L-alpha-amino acid(out) = L-histidyl-L-alpha-amino acid(in)</text>
        <dbReference type="Rhea" id="RHEA:79379"/>
        <dbReference type="ChEBI" id="CHEBI:229964"/>
    </reaction>
</comment>
<sequence length="425" mass="46450">MRDDHVKWFMLALAALTIMGSYYTYDSIAPVAGLLRDERGFTQSQIGLLNAVFNLPNIALALIGGILIDRIGAAKAILIASFICTIGATLTAVGEPYGLMLVGRLLFGLGNETLYIALLVGIAQWFHLGGGALAIALFFSMARVGSYSADKSTSWFAEVYAQGWQAPLWLAAGLTATGVLTAFIYYLIDRKLPQLRAVGQKSERFRLKDLTGFSRSFWYILWLNVLFASVFFPFRSTFSIQYFMDVKGMNLADAGTANSYVFAAAIFATPLFGLLADRIGRRASLLTFAAALMPLTFVLLVTTDYGLWVTTILMGLSFSVIPAVIWPSTAMLVEKHRVGTAFGLINMIQSLGLAAANYGAGHLNDLFDAGPDNPEGYDAMLLMFALLSFVAFISTVLLLMRERRQPGKGIEAREILQSDVSMQRH</sequence>
<comment type="catalytic activity">
    <reaction evidence="9">
        <text>L-histidyl-glycine(out) = L-histidyl-glycine(in)</text>
        <dbReference type="Rhea" id="RHEA:79395"/>
        <dbReference type="ChEBI" id="CHEBI:229957"/>
    </reaction>
</comment>
<accession>A0A553WK27</accession>
<dbReference type="AlphaFoldDB" id="A0A553WK27"/>
<comment type="catalytic activity">
    <reaction evidence="16">
        <text>L-lysyl-L-lysine(out) = L-lysyl-L-lysine(in)</text>
        <dbReference type="Rhea" id="RHEA:79403"/>
        <dbReference type="ChEBI" id="CHEBI:229956"/>
    </reaction>
</comment>
<comment type="subcellular location">
    <subcellularLocation>
        <location evidence="1">Lysosome membrane</location>
        <topology evidence="1">Multi-pass membrane protein</topology>
    </subcellularLocation>
</comment>
<feature type="domain" description="Major facilitator superfamily (MFS) profile" evidence="26">
    <location>
        <begin position="10"/>
        <end position="403"/>
    </location>
</feature>
<proteinExistence type="inferred from homology"/>
<dbReference type="GO" id="GO:0005765">
    <property type="term" value="C:lysosomal membrane"/>
    <property type="evidence" value="ECO:0007669"/>
    <property type="project" value="UniProtKB-SubCell"/>
</dbReference>
<dbReference type="PANTHER" id="PTHR23512:SF3">
    <property type="entry name" value="MAJOR FACILITATOR SUPERFAMILY DOMAIN-CONTAINING PROTEIN 1"/>
    <property type="match status" value="1"/>
</dbReference>
<evidence type="ECO:0000256" key="25">
    <source>
        <dbReference type="SAM" id="Phobius"/>
    </source>
</evidence>
<feature type="transmembrane region" description="Helical" evidence="25">
    <location>
        <begin position="254"/>
        <end position="276"/>
    </location>
</feature>
<evidence type="ECO:0000256" key="21">
    <source>
        <dbReference type="ARBA" id="ARBA00044985"/>
    </source>
</evidence>
<name>A0A553WK27_9SPHN</name>
<keyword evidence="7" id="KW-0458">Lysosome</keyword>
<evidence type="ECO:0000256" key="10">
    <source>
        <dbReference type="ARBA" id="ARBA00044881"/>
    </source>
</evidence>
<feature type="transmembrane region" description="Helical" evidence="25">
    <location>
        <begin position="379"/>
        <end position="400"/>
    </location>
</feature>
<dbReference type="InterPro" id="IPR011701">
    <property type="entry name" value="MFS"/>
</dbReference>
<gene>
    <name evidence="27" type="ORF">FOM92_06350</name>
</gene>
<evidence type="ECO:0000256" key="3">
    <source>
        <dbReference type="ARBA" id="ARBA00022448"/>
    </source>
</evidence>
<dbReference type="Gene3D" id="1.20.1250.20">
    <property type="entry name" value="MFS general substrate transporter like domains"/>
    <property type="match status" value="2"/>
</dbReference>
<evidence type="ECO:0000256" key="19">
    <source>
        <dbReference type="ARBA" id="ARBA00044919"/>
    </source>
</evidence>
<comment type="subunit">
    <text evidence="24">Homodimer. Interacts with lysosomal protein GLMP (via lumenal domain); the interaction starts while both proteins are still in the endoplasmic reticulum and is required for stabilization of MFSD1 in lysosomes but has no direct effect on its targeting to lysosomes or transporter activity.</text>
</comment>
<comment type="catalytic activity">
    <reaction evidence="19">
        <text>L-alanyl-L-lysine(out) = L-alanyl-L-lysine(in)</text>
        <dbReference type="Rhea" id="RHEA:79415"/>
        <dbReference type="ChEBI" id="CHEBI:192470"/>
    </reaction>
</comment>
<keyword evidence="3" id="KW-0813">Transport</keyword>
<evidence type="ECO:0000256" key="7">
    <source>
        <dbReference type="ARBA" id="ARBA00023228"/>
    </source>
</evidence>
<evidence type="ECO:0000256" key="18">
    <source>
        <dbReference type="ARBA" id="ARBA00044912"/>
    </source>
</evidence>
<dbReference type="RefSeq" id="WP_143775920.1">
    <property type="nucleotide sequence ID" value="NZ_VKKU01000001.1"/>
</dbReference>
<dbReference type="GO" id="GO:0022857">
    <property type="term" value="F:transmembrane transporter activity"/>
    <property type="evidence" value="ECO:0007669"/>
    <property type="project" value="InterPro"/>
</dbReference>
<comment type="catalytic activity">
    <reaction evidence="8">
        <text>L-lysyl-L-alanine(out) = L-lysyl-L-alanine(in)</text>
        <dbReference type="Rhea" id="RHEA:79399"/>
        <dbReference type="ChEBI" id="CHEBI:229954"/>
    </reaction>
</comment>
<feature type="transmembrane region" description="Helical" evidence="25">
    <location>
        <begin position="216"/>
        <end position="234"/>
    </location>
</feature>
<comment type="function">
    <text evidence="23">Lysosomal dipeptide uniporter that selectively exports lysine, arginine or histidine-containing dipeptides with a net positive charge from the lysosome lumen into the cytosol. Could play a role in a specific type of protein O-glycosylation indirectly regulating macrophages migration and tissue invasion. Also essential for liver homeostasis.</text>
</comment>
<keyword evidence="6 25" id="KW-0472">Membrane</keyword>
<dbReference type="OrthoDB" id="9797953at2"/>
<feature type="transmembrane region" description="Helical" evidence="25">
    <location>
        <begin position="283"/>
        <end position="301"/>
    </location>
</feature>
<evidence type="ECO:0000313" key="28">
    <source>
        <dbReference type="Proteomes" id="UP000320160"/>
    </source>
</evidence>
<feature type="transmembrane region" description="Helical" evidence="25">
    <location>
        <begin position="338"/>
        <end position="359"/>
    </location>
</feature>
<dbReference type="PROSITE" id="PS50850">
    <property type="entry name" value="MFS"/>
    <property type="match status" value="1"/>
</dbReference>
<evidence type="ECO:0000256" key="9">
    <source>
        <dbReference type="ARBA" id="ARBA00044878"/>
    </source>
</evidence>
<feature type="transmembrane region" description="Helical" evidence="25">
    <location>
        <begin position="6"/>
        <end position="25"/>
    </location>
</feature>
<comment type="catalytic activity">
    <reaction evidence="14">
        <text>L-aspartyl-L-lysine(out) = L-aspartyl-L-lysine(in)</text>
        <dbReference type="Rhea" id="RHEA:79411"/>
        <dbReference type="ChEBI" id="CHEBI:229953"/>
    </reaction>
</comment>
<comment type="caution">
    <text evidence="27">The sequence shown here is derived from an EMBL/GenBank/DDBJ whole genome shotgun (WGS) entry which is preliminary data.</text>
</comment>
<evidence type="ECO:0000259" key="26">
    <source>
        <dbReference type="PROSITE" id="PS50850"/>
    </source>
</evidence>
<comment type="similarity">
    <text evidence="2">Belongs to the major facilitator superfamily.</text>
</comment>
<evidence type="ECO:0000256" key="24">
    <source>
        <dbReference type="ARBA" id="ARBA00046376"/>
    </source>
</evidence>
<reference evidence="27 28" key="1">
    <citation type="submission" date="2019-07" db="EMBL/GenBank/DDBJ databases">
        <authorList>
            <person name="Park M."/>
        </authorList>
    </citation>
    <scope>NUCLEOTIDE SEQUENCE [LARGE SCALE GENOMIC DNA]</scope>
    <source>
        <strain evidence="27 28">KCTC32445</strain>
    </source>
</reference>
<dbReference type="InterPro" id="IPR036259">
    <property type="entry name" value="MFS_trans_sf"/>
</dbReference>
<evidence type="ECO:0000256" key="14">
    <source>
        <dbReference type="ARBA" id="ARBA00044898"/>
    </source>
</evidence>
<evidence type="ECO:0000256" key="11">
    <source>
        <dbReference type="ARBA" id="ARBA00044884"/>
    </source>
</evidence>
<feature type="transmembrane region" description="Helical" evidence="25">
    <location>
        <begin position="168"/>
        <end position="188"/>
    </location>
</feature>
<feature type="transmembrane region" description="Helical" evidence="25">
    <location>
        <begin position="74"/>
        <end position="93"/>
    </location>
</feature>
<evidence type="ECO:0000256" key="6">
    <source>
        <dbReference type="ARBA" id="ARBA00023136"/>
    </source>
</evidence>
<evidence type="ECO:0000256" key="1">
    <source>
        <dbReference type="ARBA" id="ARBA00004155"/>
    </source>
</evidence>
<feature type="transmembrane region" description="Helical" evidence="25">
    <location>
        <begin position="114"/>
        <end position="139"/>
    </location>
</feature>
<evidence type="ECO:0000313" key="27">
    <source>
        <dbReference type="EMBL" id="TSB05004.1"/>
    </source>
</evidence>
<evidence type="ECO:0000256" key="17">
    <source>
        <dbReference type="ARBA" id="ARBA00044903"/>
    </source>
</evidence>
<feature type="transmembrane region" description="Helical" evidence="25">
    <location>
        <begin position="46"/>
        <end position="68"/>
    </location>
</feature>
<keyword evidence="4 25" id="KW-0812">Transmembrane</keyword>
<evidence type="ECO:0000256" key="15">
    <source>
        <dbReference type="ARBA" id="ARBA00044899"/>
    </source>
</evidence>
<evidence type="ECO:0000256" key="23">
    <source>
        <dbReference type="ARBA" id="ARBA00045709"/>
    </source>
</evidence>
<organism evidence="27 28">
    <name type="scientific">Sphingorhabdus contaminans</name>
    <dbReference type="NCBI Taxonomy" id="1343899"/>
    <lineage>
        <taxon>Bacteria</taxon>
        <taxon>Pseudomonadati</taxon>
        <taxon>Pseudomonadota</taxon>
        <taxon>Alphaproteobacteria</taxon>
        <taxon>Sphingomonadales</taxon>
        <taxon>Sphingomonadaceae</taxon>
        <taxon>Sphingorhabdus</taxon>
    </lineage>
</organism>
<evidence type="ECO:0000256" key="2">
    <source>
        <dbReference type="ARBA" id="ARBA00008335"/>
    </source>
</evidence>
<comment type="catalytic activity">
    <reaction evidence="20">
        <text>L-lysyl-glycine(out) = L-lysyl-glycine(in)</text>
        <dbReference type="Rhea" id="RHEA:79407"/>
        <dbReference type="ChEBI" id="CHEBI:191202"/>
    </reaction>
</comment>
<dbReference type="PANTHER" id="PTHR23512">
    <property type="entry name" value="MAJOR FACILITATOR SUPERFAMILY DOMAIN-CONTAINING PROTEIN 1"/>
    <property type="match status" value="1"/>
</dbReference>
<evidence type="ECO:0000256" key="22">
    <source>
        <dbReference type="ARBA" id="ARBA00045018"/>
    </source>
</evidence>
<dbReference type="InterPro" id="IPR052187">
    <property type="entry name" value="MFSD1"/>
</dbReference>
<dbReference type="InterPro" id="IPR020846">
    <property type="entry name" value="MFS_dom"/>
</dbReference>
<comment type="catalytic activity">
    <reaction evidence="11">
        <text>L-alpha-aminoacyl-L-histidine(out) = L-alpha-aminoacyl-L-histidine(in)</text>
        <dbReference type="Rhea" id="RHEA:79375"/>
        <dbReference type="ChEBI" id="CHEBI:229967"/>
    </reaction>
</comment>
<keyword evidence="28" id="KW-1185">Reference proteome</keyword>
<protein>
    <recommendedName>
        <fullName evidence="21">Lysosomal dipeptide transporter MFSD1</fullName>
    </recommendedName>
    <alternativeName>
        <fullName evidence="22">Major facilitator superfamily domain-containing protein 1</fullName>
    </alternativeName>
</protein>
<comment type="catalytic activity">
    <reaction evidence="17">
        <text>L-arginyl-glycine(out) = L-arginyl-glycine(in)</text>
        <dbReference type="Rhea" id="RHEA:79391"/>
        <dbReference type="ChEBI" id="CHEBI:229955"/>
    </reaction>
</comment>
<evidence type="ECO:0000256" key="4">
    <source>
        <dbReference type="ARBA" id="ARBA00022692"/>
    </source>
</evidence>
<evidence type="ECO:0000256" key="8">
    <source>
        <dbReference type="ARBA" id="ARBA00044876"/>
    </source>
</evidence>
<comment type="catalytic activity">
    <reaction evidence="15">
        <text>L-arginyl-L-alpha-amino acid(out) = L-arginyl-L-alpha-amino acid(in)</text>
        <dbReference type="Rhea" id="RHEA:79371"/>
        <dbReference type="ChEBI" id="CHEBI:84315"/>
    </reaction>
</comment>
<evidence type="ECO:0000256" key="13">
    <source>
        <dbReference type="ARBA" id="ARBA00044893"/>
    </source>
</evidence>
<evidence type="ECO:0000256" key="5">
    <source>
        <dbReference type="ARBA" id="ARBA00022989"/>
    </source>
</evidence>
<comment type="catalytic activity">
    <reaction evidence="12">
        <text>L-lysyl-L-alpha-amino acid(out) = L-lysyl-L-alpha-amino acid(in)</text>
        <dbReference type="Rhea" id="RHEA:79387"/>
        <dbReference type="ChEBI" id="CHEBI:229965"/>
    </reaction>
</comment>